<protein>
    <submittedName>
        <fullName evidence="2">NADH dehydrogenase subunit 4L</fullName>
    </submittedName>
</protein>
<accession>A0A0U1V609</accession>
<gene>
    <name evidence="2" type="primary">nad4L</name>
</gene>
<geneLocation type="mitochondrion" evidence="2"/>
<name>A0A0U1V609_9BILA</name>
<keyword evidence="1" id="KW-0472">Membrane</keyword>
<evidence type="ECO:0000313" key="2">
    <source>
        <dbReference type="EMBL" id="AIN37102.1"/>
    </source>
</evidence>
<dbReference type="EMBL" id="KM111526">
    <property type="protein sequence ID" value="AIN37102.1"/>
    <property type="molecule type" value="Genomic_DNA"/>
</dbReference>
<dbReference type="AlphaFoldDB" id="A0A0U1V609"/>
<organism evidence="2">
    <name type="scientific">Philometroides sanguineus</name>
    <dbReference type="NCBI Taxonomy" id="378106"/>
    <lineage>
        <taxon>Eukaryota</taxon>
        <taxon>Metazoa</taxon>
        <taxon>Ecdysozoa</taxon>
        <taxon>Nematoda</taxon>
        <taxon>Chromadorea</taxon>
        <taxon>Rhabditida</taxon>
        <taxon>Spirurina</taxon>
        <taxon>Dracunculoidea</taxon>
        <taxon>Philometridae</taxon>
        <taxon>Philometroides</taxon>
    </lineage>
</organism>
<keyword evidence="1" id="KW-0812">Transmembrane</keyword>
<keyword evidence="2" id="KW-0496">Mitochondrion</keyword>
<sequence>MFYISWFYYVSNKMGSFVLCFIIIRIYNDWFIFLIKVHNYSEVLFLFCVFLCYSQNFGFAGISEATKAMRSW</sequence>
<feature type="transmembrane region" description="Helical" evidence="1">
    <location>
        <begin position="40"/>
        <end position="62"/>
    </location>
</feature>
<keyword evidence="1" id="KW-1133">Transmembrane helix</keyword>
<reference evidence="2" key="1">
    <citation type="journal article" date="2014" name="Mitochondrial DNA">
        <title>Complete mitochondrial genome of Philometra carassii (Nematoda: Philometridae).</title>
        <authorList>
            <person name="Su Y.B."/>
            <person name="Kong S.C."/>
            <person name="Wang L.X."/>
            <person name="Chen L."/>
            <person name="Fang R."/>
        </authorList>
    </citation>
    <scope>NUCLEOTIDE SEQUENCE</scope>
</reference>
<evidence type="ECO:0000256" key="1">
    <source>
        <dbReference type="SAM" id="Phobius"/>
    </source>
</evidence>
<feature type="transmembrane region" description="Helical" evidence="1">
    <location>
        <begin position="6"/>
        <end position="28"/>
    </location>
</feature>
<proteinExistence type="predicted"/>